<evidence type="ECO:0000313" key="1">
    <source>
        <dbReference type="EMBL" id="KAJ9080776.1"/>
    </source>
</evidence>
<organism evidence="1 2">
    <name type="scientific">Entomophthora muscae</name>
    <dbReference type="NCBI Taxonomy" id="34485"/>
    <lineage>
        <taxon>Eukaryota</taxon>
        <taxon>Fungi</taxon>
        <taxon>Fungi incertae sedis</taxon>
        <taxon>Zoopagomycota</taxon>
        <taxon>Entomophthoromycotina</taxon>
        <taxon>Entomophthoromycetes</taxon>
        <taxon>Entomophthorales</taxon>
        <taxon>Entomophthoraceae</taxon>
        <taxon>Entomophthora</taxon>
    </lineage>
</organism>
<name>A0ACC2U252_9FUNG</name>
<protein>
    <submittedName>
        <fullName evidence="1">Potassium transporter</fullName>
    </submittedName>
</protein>
<proteinExistence type="predicted"/>
<evidence type="ECO:0000313" key="2">
    <source>
        <dbReference type="Proteomes" id="UP001165960"/>
    </source>
</evidence>
<keyword evidence="2" id="KW-1185">Reference proteome</keyword>
<gene>
    <name evidence="1" type="primary">KCH1_4</name>
    <name evidence="1" type="ORF">DSO57_1021436</name>
</gene>
<sequence length="395" mass="45253">MGNERTRWQEQSILDHKFDFVDIDQFVQNGLCARISYAIPFVMTIRTCLIFFSDIWTTFNFITNRERALNLYFGTHAQSWFPYVFYVSVLFSLLLKPYELMKALRILRSHDISCTYTNMIAHRLYVLTSYRSYCFFRSISAQRSLVDSIAFYVFFTLKGWKILALVNVPREAIKSYVLVSFFISLNGNFENLKDRISSFSSSLILSYTTLGSLLITNILFLLSALSVLVAALLYIPLAFHIRGNLKEYCCYKVDKRISKLLLKQVRKRQASLYRGDPEKKKGLPKPTLPSLTLDVLIDKPQESLYGDTSETESSSGNTTQDASTPARSARNPQPTPQPNSMHHPFQRLTTVSSSRSNSRASSRQGYYRPPPKITIQRHKSNAGRSNLSLNSHTSE</sequence>
<accession>A0ACC2U252</accession>
<dbReference type="Proteomes" id="UP001165960">
    <property type="component" value="Unassembled WGS sequence"/>
</dbReference>
<comment type="caution">
    <text evidence="1">The sequence shown here is derived from an EMBL/GenBank/DDBJ whole genome shotgun (WGS) entry which is preliminary data.</text>
</comment>
<reference evidence="1" key="1">
    <citation type="submission" date="2022-04" db="EMBL/GenBank/DDBJ databases">
        <title>Genome of the entomopathogenic fungus Entomophthora muscae.</title>
        <authorList>
            <person name="Elya C."/>
            <person name="Lovett B.R."/>
            <person name="Lee E."/>
            <person name="Macias A.M."/>
            <person name="Hajek A.E."/>
            <person name="De Bivort B.L."/>
            <person name="Kasson M.T."/>
            <person name="De Fine Licht H.H."/>
            <person name="Stajich J.E."/>
        </authorList>
    </citation>
    <scope>NUCLEOTIDE SEQUENCE</scope>
    <source>
        <strain evidence="1">Berkeley</strain>
    </source>
</reference>
<dbReference type="EMBL" id="QTSX02001524">
    <property type="protein sequence ID" value="KAJ9080776.1"/>
    <property type="molecule type" value="Genomic_DNA"/>
</dbReference>